<name>B0VJM6_CLOAI</name>
<proteinExistence type="predicted"/>
<dbReference type="Proteomes" id="UP000002019">
    <property type="component" value="Chromosome"/>
</dbReference>
<dbReference type="HOGENOM" id="CLU_739084_0_0_0"/>
<organism evidence="1 2">
    <name type="scientific">Cloacimonas acidaminovorans (strain Evry)</name>
    <dbReference type="NCBI Taxonomy" id="459349"/>
    <lineage>
        <taxon>Bacteria</taxon>
        <taxon>Pseudomonadati</taxon>
        <taxon>Candidatus Cloacimonadota</taxon>
        <taxon>Candidatus Cloacimonadia</taxon>
        <taxon>Candidatus Cloacimonadales</taxon>
        <taxon>Candidatus Cloacimonadaceae</taxon>
        <taxon>Candidatus Cloacimonas</taxon>
    </lineage>
</organism>
<dbReference type="PROSITE" id="PS51257">
    <property type="entry name" value="PROKAR_LIPOPROTEIN"/>
    <property type="match status" value="1"/>
</dbReference>
<dbReference type="RefSeq" id="WP_015425569.1">
    <property type="nucleotide sequence ID" value="NC_020449.1"/>
</dbReference>
<sequence length="374" mass="41247">MKKKIVYALLIVALLGIFSCDRFDHNFKPLEQVDFNAELFSPLEEAFNTASAEDLSTVMAFYAEDYKHYGITKSEWEAILYNLLSGINNPVIDVILITATLQNETNALANWRLTISDSRKNVIADSLYTGERLRKENGKWLLRGNQCGCDPSAPTQKVIVEYVTNVGCSYCPAVENLLHDLSSQYGNDFIYLTHQLSGPVAFNDPLYAYYSAYSAPVSIIQGKHKLVGGNQETLSQYPYIVQSELELLSQMDYSVLNATVEGINISGSVKLTPLSTSFNQEELILNLAVIDLVSTALNAEGEHLTNVVIGRKRIDISEVDLSNPVAFEFSANVTIPEDAALVIFAQKTPATFANNAIIYSGLQYPLAVKKGGSQ</sequence>
<dbReference type="AlphaFoldDB" id="B0VJM6"/>
<keyword evidence="2" id="KW-1185">Reference proteome</keyword>
<accession>B0VJM6</accession>
<evidence type="ECO:0000313" key="2">
    <source>
        <dbReference type="Proteomes" id="UP000002019"/>
    </source>
</evidence>
<dbReference type="KEGG" id="caci:CLOAM1884"/>
<evidence type="ECO:0000313" key="1">
    <source>
        <dbReference type="EMBL" id="CAO81711.1"/>
    </source>
</evidence>
<protein>
    <submittedName>
        <fullName evidence="1">Uncharacterized protein</fullName>
    </submittedName>
</protein>
<gene>
    <name evidence="1" type="ordered locus">CLOAM1884</name>
</gene>
<dbReference type="InterPro" id="IPR036249">
    <property type="entry name" value="Thioredoxin-like_sf"/>
</dbReference>
<dbReference type="EMBL" id="CU466930">
    <property type="protein sequence ID" value="CAO81711.1"/>
    <property type="molecule type" value="Genomic_DNA"/>
</dbReference>
<dbReference type="OrthoDB" id="9808254at2"/>
<dbReference type="SUPFAM" id="SSF52833">
    <property type="entry name" value="Thioredoxin-like"/>
    <property type="match status" value="1"/>
</dbReference>
<dbReference type="STRING" id="459349.CLOAM1884"/>
<reference evidence="1 2" key="1">
    <citation type="journal article" date="2008" name="J. Bacteriol.">
        <title>'Candidatus Cloacamonas acidaminovorans': genome sequence reconstruction provides a first glimpse of a new bacterial division.</title>
        <authorList>
            <person name="Pelletier E."/>
            <person name="Kreimeyer A."/>
            <person name="Bocs S."/>
            <person name="Rouy Z."/>
            <person name="Gyapay G."/>
            <person name="Chouari R."/>
            <person name="Riviere D."/>
            <person name="Ganesan A."/>
            <person name="Daegelen P."/>
            <person name="Sghir A."/>
            <person name="Cohen G.N."/>
            <person name="Medigue C."/>
            <person name="Weissenbach J."/>
            <person name="Le Paslier D."/>
        </authorList>
    </citation>
    <scope>NUCLEOTIDE SEQUENCE [LARGE SCALE GENOMIC DNA]</scope>
    <source>
        <strain evidence="2">Evry</strain>
    </source>
</reference>